<feature type="domain" description="Phosphatidic acid phosphatase type 2/haloperoxidase" evidence="7">
    <location>
        <begin position="75"/>
        <end position="188"/>
    </location>
</feature>
<evidence type="ECO:0000256" key="1">
    <source>
        <dbReference type="ARBA" id="ARBA00004651"/>
    </source>
</evidence>
<keyword evidence="3" id="KW-0812">Transmembrane</keyword>
<keyword evidence="4" id="KW-0378">Hydrolase</keyword>
<evidence type="ECO:0000256" key="3">
    <source>
        <dbReference type="ARBA" id="ARBA00022692"/>
    </source>
</evidence>
<dbReference type="RefSeq" id="WP_197486292.1">
    <property type="nucleotide sequence ID" value="NZ_JBHSFZ010000006.1"/>
</dbReference>
<reference evidence="9" key="1">
    <citation type="journal article" date="2019" name="Int. J. Syst. Evol. Microbiol.">
        <title>The Global Catalogue of Microorganisms (GCM) 10K type strain sequencing project: providing services to taxonomists for standard genome sequencing and annotation.</title>
        <authorList>
            <consortium name="The Broad Institute Genomics Platform"/>
            <consortium name="The Broad Institute Genome Sequencing Center for Infectious Disease"/>
            <person name="Wu L."/>
            <person name="Ma J."/>
        </authorList>
    </citation>
    <scope>NUCLEOTIDE SEQUENCE [LARGE SCALE GENOMIC DNA]</scope>
    <source>
        <strain evidence="9">NBRC 103632</strain>
    </source>
</reference>
<dbReference type="Proteomes" id="UP001595957">
    <property type="component" value="Unassembled WGS sequence"/>
</dbReference>
<keyword evidence="2" id="KW-1003">Cell membrane</keyword>
<organism evidence="8 9">
    <name type="scientific">Sphingobium tyrosinilyticum</name>
    <dbReference type="NCBI Taxonomy" id="2715436"/>
    <lineage>
        <taxon>Bacteria</taxon>
        <taxon>Pseudomonadati</taxon>
        <taxon>Pseudomonadota</taxon>
        <taxon>Alphaproteobacteria</taxon>
        <taxon>Sphingomonadales</taxon>
        <taxon>Sphingomonadaceae</taxon>
        <taxon>Sphingobium</taxon>
    </lineage>
</organism>
<comment type="caution">
    <text evidence="8">The sequence shown here is derived from an EMBL/GenBank/DDBJ whole genome shotgun (WGS) entry which is preliminary data.</text>
</comment>
<comment type="subcellular location">
    <subcellularLocation>
        <location evidence="1">Cell membrane</location>
        <topology evidence="1">Multi-pass membrane protein</topology>
    </subcellularLocation>
</comment>
<evidence type="ECO:0000259" key="7">
    <source>
        <dbReference type="SMART" id="SM00014"/>
    </source>
</evidence>
<dbReference type="InterPro" id="IPR036938">
    <property type="entry name" value="PAP2/HPO_sf"/>
</dbReference>
<sequence>MRQNQLPQQRIEQLSLPERVDVEIIEKMRPLLQKPTVQKVGMLGNLGDEPPLLAISAALLIGGTITRKPALQRAAIRMALAHLIAIGFKEVGKNNVDRTRPDEQLKTGTYHMSAGHSHEADLRSFPSGHTAGALAVARAFSRDYPRYTKPVLAAAAVVGALQVPRRAHYPGDVLAGAVAGAVAEKIATFVIDRLGLTNRRLAALLRPVNA</sequence>
<protein>
    <submittedName>
        <fullName evidence="8">Phosphatase PAP2 family protein</fullName>
    </submittedName>
</protein>
<evidence type="ECO:0000256" key="6">
    <source>
        <dbReference type="ARBA" id="ARBA00023136"/>
    </source>
</evidence>
<dbReference type="Gene3D" id="1.20.144.10">
    <property type="entry name" value="Phosphatidic acid phosphatase type 2/haloperoxidase"/>
    <property type="match status" value="1"/>
</dbReference>
<gene>
    <name evidence="8" type="ORF">ACFO3E_04440</name>
</gene>
<dbReference type="InterPro" id="IPR000326">
    <property type="entry name" value="PAP2/HPO"/>
</dbReference>
<name>A0ABV9EZB3_9SPHN</name>
<accession>A0ABV9EZB3</accession>
<evidence type="ECO:0000256" key="2">
    <source>
        <dbReference type="ARBA" id="ARBA00022475"/>
    </source>
</evidence>
<dbReference type="SUPFAM" id="SSF48317">
    <property type="entry name" value="Acid phosphatase/Vanadium-dependent haloperoxidase"/>
    <property type="match status" value="1"/>
</dbReference>
<keyword evidence="9" id="KW-1185">Reference proteome</keyword>
<keyword evidence="5" id="KW-1133">Transmembrane helix</keyword>
<dbReference type="PANTHER" id="PTHR14969">
    <property type="entry name" value="SPHINGOSINE-1-PHOSPHATE PHOSPHOHYDROLASE"/>
    <property type="match status" value="1"/>
</dbReference>
<keyword evidence="6" id="KW-0472">Membrane</keyword>
<dbReference type="SMART" id="SM00014">
    <property type="entry name" value="acidPPc"/>
    <property type="match status" value="1"/>
</dbReference>
<dbReference type="PANTHER" id="PTHR14969:SF62">
    <property type="entry name" value="DECAPRENYLPHOSPHORYL-5-PHOSPHORIBOSE PHOSPHATASE RV3807C-RELATED"/>
    <property type="match status" value="1"/>
</dbReference>
<evidence type="ECO:0000313" key="9">
    <source>
        <dbReference type="Proteomes" id="UP001595957"/>
    </source>
</evidence>
<dbReference type="EMBL" id="JBHSFZ010000006">
    <property type="protein sequence ID" value="MFC4593444.1"/>
    <property type="molecule type" value="Genomic_DNA"/>
</dbReference>
<evidence type="ECO:0000256" key="5">
    <source>
        <dbReference type="ARBA" id="ARBA00022989"/>
    </source>
</evidence>
<evidence type="ECO:0000256" key="4">
    <source>
        <dbReference type="ARBA" id="ARBA00022801"/>
    </source>
</evidence>
<proteinExistence type="predicted"/>
<evidence type="ECO:0000313" key="8">
    <source>
        <dbReference type="EMBL" id="MFC4593444.1"/>
    </source>
</evidence>
<dbReference type="Pfam" id="PF01569">
    <property type="entry name" value="PAP2"/>
    <property type="match status" value="1"/>
</dbReference>